<reference evidence="1" key="1">
    <citation type="submission" date="2022-06" db="EMBL/GenBank/DDBJ databases">
        <authorList>
            <person name="Ping M."/>
        </authorList>
    </citation>
    <scope>NUCLEOTIDE SEQUENCE</scope>
    <source>
        <strain evidence="1">JCM11759T</strain>
    </source>
</reference>
<dbReference type="Proteomes" id="UP001055940">
    <property type="component" value="Chromosome"/>
</dbReference>
<sequence>MVNHENQQGGAMPVWHPPTPTEIMQSIRKRSGELDTASLTVRRLGRRYAEARHAYRMADARVLLRFIGQGTVRERDARAALASADEHLEMEIADQELRAARDHIANLRAQLSADQSIGAWLRTEVTLPSQTWGA</sequence>
<proteinExistence type="predicted"/>
<protein>
    <submittedName>
        <fullName evidence="1">Uncharacterized protein</fullName>
    </submittedName>
</protein>
<dbReference type="RefSeq" id="WP_254420643.1">
    <property type="nucleotide sequence ID" value="NZ_BAAAJB010000058.1"/>
</dbReference>
<organism evidence="1 2">
    <name type="scientific">Nocardiopsis exhalans</name>
    <dbReference type="NCBI Taxonomy" id="163604"/>
    <lineage>
        <taxon>Bacteria</taxon>
        <taxon>Bacillati</taxon>
        <taxon>Actinomycetota</taxon>
        <taxon>Actinomycetes</taxon>
        <taxon>Streptosporangiales</taxon>
        <taxon>Nocardiopsidaceae</taxon>
        <taxon>Nocardiopsis</taxon>
    </lineage>
</organism>
<name>A0ABY5DEK4_9ACTN</name>
<keyword evidence="2" id="KW-1185">Reference proteome</keyword>
<evidence type="ECO:0000313" key="1">
    <source>
        <dbReference type="EMBL" id="USY21804.1"/>
    </source>
</evidence>
<dbReference type="EMBL" id="CP099837">
    <property type="protein sequence ID" value="USY21804.1"/>
    <property type="molecule type" value="Genomic_DNA"/>
</dbReference>
<evidence type="ECO:0000313" key="2">
    <source>
        <dbReference type="Proteomes" id="UP001055940"/>
    </source>
</evidence>
<accession>A0ABY5DEK4</accession>
<gene>
    <name evidence="1" type="ORF">NE857_09440</name>
</gene>